<dbReference type="Proteomes" id="UP000812440">
    <property type="component" value="Unassembled WGS sequence"/>
</dbReference>
<evidence type="ECO:0000313" key="2">
    <source>
        <dbReference type="Proteomes" id="UP000812440"/>
    </source>
</evidence>
<comment type="caution">
    <text evidence="1">The sequence shown here is derived from an EMBL/GenBank/DDBJ whole genome shotgun (WGS) entry which is preliminary data.</text>
</comment>
<sequence length="209" mass="23340">MEMFFISLFARYCFRRVEPKRCGQVETRNKSSQTALRDLYTLCDDVAITNSSYVSEGEETLCHIEHAPLDTYDFLQYQYNREQGAGEPQLGHQEGKRSELELGNMSSPREVAGAIDAELLLRVAPLFWSNVSFGSECGLILESKCSPSHDSNSSPLPFDILYDKLLFRLDPMVSVDGSVPCICSVSGLMVQSEHSPSHDSISSLIPFDI</sequence>
<evidence type="ECO:0000313" key="1">
    <source>
        <dbReference type="EMBL" id="KAG8431532.1"/>
    </source>
</evidence>
<proteinExistence type="predicted"/>
<dbReference type="OrthoDB" id="5832279at2759"/>
<organism evidence="1 2">
    <name type="scientific">Hymenochirus boettgeri</name>
    <name type="common">Congo dwarf clawed frog</name>
    <dbReference type="NCBI Taxonomy" id="247094"/>
    <lineage>
        <taxon>Eukaryota</taxon>
        <taxon>Metazoa</taxon>
        <taxon>Chordata</taxon>
        <taxon>Craniata</taxon>
        <taxon>Vertebrata</taxon>
        <taxon>Euteleostomi</taxon>
        <taxon>Amphibia</taxon>
        <taxon>Batrachia</taxon>
        <taxon>Anura</taxon>
        <taxon>Pipoidea</taxon>
        <taxon>Pipidae</taxon>
        <taxon>Pipinae</taxon>
        <taxon>Hymenochirus</taxon>
    </lineage>
</organism>
<keyword evidence="2" id="KW-1185">Reference proteome</keyword>
<dbReference type="AlphaFoldDB" id="A0A8T2IHS2"/>
<gene>
    <name evidence="1" type="ORF">GDO86_018370</name>
</gene>
<accession>A0A8T2IHS2</accession>
<dbReference type="EMBL" id="JAACNH010000153">
    <property type="protein sequence ID" value="KAG8431532.1"/>
    <property type="molecule type" value="Genomic_DNA"/>
</dbReference>
<reference evidence="1" key="1">
    <citation type="thesis" date="2020" institute="ProQuest LLC" country="789 East Eisenhower Parkway, Ann Arbor, MI, USA">
        <title>Comparative Genomics and Chromosome Evolution.</title>
        <authorList>
            <person name="Mudd A.B."/>
        </authorList>
    </citation>
    <scope>NUCLEOTIDE SEQUENCE</scope>
    <source>
        <strain evidence="1">Female2</strain>
        <tissue evidence="1">Blood</tissue>
    </source>
</reference>
<protein>
    <submittedName>
        <fullName evidence="1">Uncharacterized protein</fullName>
    </submittedName>
</protein>
<name>A0A8T2IHS2_9PIPI</name>